<gene>
    <name evidence="1" type="ORF">HCR_21270</name>
</gene>
<dbReference type="Proteomes" id="UP001321445">
    <property type="component" value="Chromosome"/>
</dbReference>
<protein>
    <submittedName>
        <fullName evidence="1">Uncharacterized protein</fullName>
    </submittedName>
</protein>
<evidence type="ECO:0000313" key="1">
    <source>
        <dbReference type="EMBL" id="BDY13815.1"/>
    </source>
</evidence>
<organism evidence="1 2">
    <name type="scientific">Hydrogenimonas cancrithermarum</name>
    <dbReference type="NCBI Taxonomy" id="2993563"/>
    <lineage>
        <taxon>Bacteria</taxon>
        <taxon>Pseudomonadati</taxon>
        <taxon>Campylobacterota</taxon>
        <taxon>Epsilonproteobacteria</taxon>
        <taxon>Campylobacterales</taxon>
        <taxon>Hydrogenimonadaceae</taxon>
        <taxon>Hydrogenimonas</taxon>
    </lineage>
</organism>
<sequence>MKMEDLRKEFENYMEDRCVTSECETEEDSYEYPDYVEAINAELMPPSKSGVYISRWDLKMVGDAIDASIAMDARARMYKMLMRSVHDKETMGLLLGAFSSLIDAKIEPYKEMMNAYPVVSPIFQEKIDKAERVKAYFEEVLKTYFPEE</sequence>
<dbReference type="EMBL" id="AP027370">
    <property type="protein sequence ID" value="BDY13815.1"/>
    <property type="molecule type" value="Genomic_DNA"/>
</dbReference>
<reference evidence="1 2" key="1">
    <citation type="submission" date="2023-03" db="EMBL/GenBank/DDBJ databases">
        <title>Description of Hydrogenimonas sp. ISO32.</title>
        <authorList>
            <person name="Mino S."/>
            <person name="Fukazawa S."/>
            <person name="Sawabe T."/>
        </authorList>
    </citation>
    <scope>NUCLEOTIDE SEQUENCE [LARGE SCALE GENOMIC DNA]</scope>
    <source>
        <strain evidence="1 2">ISO32</strain>
    </source>
</reference>
<name>A0ABN6WZJ4_9BACT</name>
<keyword evidence="2" id="KW-1185">Reference proteome</keyword>
<evidence type="ECO:0000313" key="2">
    <source>
        <dbReference type="Proteomes" id="UP001321445"/>
    </source>
</evidence>
<accession>A0ABN6WZJ4</accession>
<proteinExistence type="predicted"/>